<dbReference type="SUPFAM" id="SSF53955">
    <property type="entry name" value="Lysozyme-like"/>
    <property type="match status" value="1"/>
</dbReference>
<dbReference type="AlphaFoldDB" id="A0A2I0BCY0"/>
<proteinExistence type="predicted"/>
<evidence type="ECO:0000259" key="2">
    <source>
        <dbReference type="Pfam" id="PF00912"/>
    </source>
</evidence>
<reference evidence="3 4" key="1">
    <citation type="journal article" date="2017" name="Nature">
        <title>The Apostasia genome and the evolution of orchids.</title>
        <authorList>
            <person name="Zhang G.Q."/>
            <person name="Liu K.W."/>
            <person name="Li Z."/>
            <person name="Lohaus R."/>
            <person name="Hsiao Y.Y."/>
            <person name="Niu S.C."/>
            <person name="Wang J.Y."/>
            <person name="Lin Y.C."/>
            <person name="Xu Q."/>
            <person name="Chen L.J."/>
            <person name="Yoshida K."/>
            <person name="Fujiwara S."/>
            <person name="Wang Z.W."/>
            <person name="Zhang Y.Q."/>
            <person name="Mitsuda N."/>
            <person name="Wang M."/>
            <person name="Liu G.H."/>
            <person name="Pecoraro L."/>
            <person name="Huang H.X."/>
            <person name="Xiao X.J."/>
            <person name="Lin M."/>
            <person name="Wu X.Y."/>
            <person name="Wu W.L."/>
            <person name="Chen Y.Y."/>
            <person name="Chang S.B."/>
            <person name="Sakamoto S."/>
            <person name="Ohme-Takagi M."/>
            <person name="Yagi M."/>
            <person name="Zeng S.J."/>
            <person name="Shen C.Y."/>
            <person name="Yeh C.M."/>
            <person name="Luo Y.B."/>
            <person name="Tsai W.C."/>
            <person name="Van de Peer Y."/>
            <person name="Liu Z.J."/>
        </authorList>
    </citation>
    <scope>NUCLEOTIDE SEQUENCE [LARGE SCALE GENOMIC DNA]</scope>
    <source>
        <strain evidence="4">cv. Shenzhen</strain>
        <tissue evidence="3">Stem</tissue>
    </source>
</reference>
<dbReference type="Gene3D" id="1.10.3810.10">
    <property type="entry name" value="Biosynthetic peptidoglycan transglycosylase-like"/>
    <property type="match status" value="1"/>
</dbReference>
<organism evidence="3 4">
    <name type="scientific">Apostasia shenzhenica</name>
    <dbReference type="NCBI Taxonomy" id="1088818"/>
    <lineage>
        <taxon>Eukaryota</taxon>
        <taxon>Viridiplantae</taxon>
        <taxon>Streptophyta</taxon>
        <taxon>Embryophyta</taxon>
        <taxon>Tracheophyta</taxon>
        <taxon>Spermatophyta</taxon>
        <taxon>Magnoliopsida</taxon>
        <taxon>Liliopsida</taxon>
        <taxon>Asparagales</taxon>
        <taxon>Orchidaceae</taxon>
        <taxon>Apostasioideae</taxon>
        <taxon>Apostasia</taxon>
    </lineage>
</organism>
<dbReference type="InterPro" id="IPR036950">
    <property type="entry name" value="PBP_transglycosylase"/>
</dbReference>
<dbReference type="InterPro" id="IPR001264">
    <property type="entry name" value="Glyco_trans_51"/>
</dbReference>
<dbReference type="InterPro" id="IPR050396">
    <property type="entry name" value="Glycosyltr_51/Transpeptidase"/>
</dbReference>
<accession>A0A2I0BCY0</accession>
<evidence type="ECO:0000313" key="4">
    <source>
        <dbReference type="Proteomes" id="UP000236161"/>
    </source>
</evidence>
<protein>
    <recommendedName>
        <fullName evidence="2">Glycosyl transferase family 51 domain-containing protein</fullName>
    </recommendedName>
</protein>
<keyword evidence="1" id="KW-0808">Transferase</keyword>
<name>A0A2I0BCY0_9ASPA</name>
<dbReference type="Proteomes" id="UP000236161">
    <property type="component" value="Unassembled WGS sequence"/>
</dbReference>
<dbReference type="GO" id="GO:0008955">
    <property type="term" value="F:peptidoglycan glycosyltransferase activity"/>
    <property type="evidence" value="ECO:0007669"/>
    <property type="project" value="TreeGrafter"/>
</dbReference>
<sequence>MSLLSPAPCLPIAGGQPNRLRIATAAPGRFSGPAPANHRRINQGCYLPPRCALPLIDHSRFSANSAAFDPISFLLDGSITLFTFLRVLPPDCRTRWQQLVELPEEKADAWLARLPIHLIQAVTASEDQRFFSHIGVDPYGIARAVVHFPNGGGGSTITQQLMKRVFLTSERKFSRKFVEGLLSLIVEKRISKKKILYSYLSTMYWGHGKYGVDSASLFYFGKFPASLTVGESAMLAGILPAPEFINPRTNLKRAKSSQAKVLRKMVSAGFIGMETALRIARDPLCLCNTNEEGKKIKTC</sequence>
<keyword evidence="4" id="KW-1185">Reference proteome</keyword>
<dbReference type="Pfam" id="PF00912">
    <property type="entry name" value="Transgly"/>
    <property type="match status" value="1"/>
</dbReference>
<gene>
    <name evidence="3" type="ORF">AXF42_Ash013057</name>
</gene>
<dbReference type="OrthoDB" id="2017226at2759"/>
<feature type="domain" description="Glycosyl transferase family 51" evidence="2">
    <location>
        <begin position="106"/>
        <end position="265"/>
    </location>
</feature>
<evidence type="ECO:0000313" key="3">
    <source>
        <dbReference type="EMBL" id="PKA65643.1"/>
    </source>
</evidence>
<dbReference type="InterPro" id="IPR023346">
    <property type="entry name" value="Lysozyme-like_dom_sf"/>
</dbReference>
<dbReference type="STRING" id="1088818.A0A2I0BCY0"/>
<evidence type="ECO:0000256" key="1">
    <source>
        <dbReference type="ARBA" id="ARBA00022679"/>
    </source>
</evidence>
<dbReference type="PANTHER" id="PTHR32282">
    <property type="entry name" value="BINDING PROTEIN TRANSPEPTIDASE, PUTATIVE-RELATED"/>
    <property type="match status" value="1"/>
</dbReference>
<dbReference type="PANTHER" id="PTHR32282:SF33">
    <property type="entry name" value="PEPTIDOGLYCAN GLYCOSYLTRANSFERASE"/>
    <property type="match status" value="1"/>
</dbReference>
<dbReference type="EMBL" id="KZ451890">
    <property type="protein sequence ID" value="PKA65643.1"/>
    <property type="molecule type" value="Genomic_DNA"/>
</dbReference>